<keyword evidence="1" id="KW-0472">Membrane</keyword>
<comment type="caution">
    <text evidence="2">The sequence shown here is derived from an EMBL/GenBank/DDBJ whole genome shotgun (WGS) entry which is preliminary data.</text>
</comment>
<organism evidence="2 3">
    <name type="scientific">Corallibacter vietnamensis</name>
    <dbReference type="NCBI Taxonomy" id="904130"/>
    <lineage>
        <taxon>Bacteria</taxon>
        <taxon>Pseudomonadati</taxon>
        <taxon>Bacteroidota</taxon>
        <taxon>Flavobacteriia</taxon>
        <taxon>Flavobacteriales</taxon>
        <taxon>Flavobacteriaceae</taxon>
        <taxon>Corallibacter</taxon>
    </lineage>
</organism>
<keyword evidence="1" id="KW-1133">Transmembrane helix</keyword>
<reference evidence="3" key="1">
    <citation type="journal article" date="2019" name="Int. J. Syst. Evol. Microbiol.">
        <title>The Global Catalogue of Microorganisms (GCM) 10K type strain sequencing project: providing services to taxonomists for standard genome sequencing and annotation.</title>
        <authorList>
            <consortium name="The Broad Institute Genomics Platform"/>
            <consortium name="The Broad Institute Genome Sequencing Center for Infectious Disease"/>
            <person name="Wu L."/>
            <person name="Ma J."/>
        </authorList>
    </citation>
    <scope>NUCLEOTIDE SEQUENCE [LARGE SCALE GENOMIC DNA]</scope>
    <source>
        <strain evidence="3">JCM 17525</strain>
    </source>
</reference>
<evidence type="ECO:0000313" key="3">
    <source>
        <dbReference type="Proteomes" id="UP001501456"/>
    </source>
</evidence>
<feature type="transmembrane region" description="Helical" evidence="1">
    <location>
        <begin position="7"/>
        <end position="26"/>
    </location>
</feature>
<name>A0ABP7HEK7_9FLAO</name>
<sequence length="65" mass="7377">MFTDKQSLILCAIVILGFIITGITGLLDNYAILFALLTLFLIIIFNVVREVILNHSKKRKDKNNL</sequence>
<gene>
    <name evidence="2" type="ORF">GCM10022271_19380</name>
</gene>
<dbReference type="Proteomes" id="UP001501456">
    <property type="component" value="Unassembled WGS sequence"/>
</dbReference>
<proteinExistence type="predicted"/>
<feature type="transmembrane region" description="Helical" evidence="1">
    <location>
        <begin position="32"/>
        <end position="52"/>
    </location>
</feature>
<keyword evidence="3" id="KW-1185">Reference proteome</keyword>
<keyword evidence="1" id="KW-0812">Transmembrane</keyword>
<protein>
    <recommendedName>
        <fullName evidence="4">Phosphatidate cytidylyltransferase</fullName>
    </recommendedName>
</protein>
<dbReference type="EMBL" id="BAABBI010000002">
    <property type="protein sequence ID" value="GAA3786966.1"/>
    <property type="molecule type" value="Genomic_DNA"/>
</dbReference>
<evidence type="ECO:0000256" key="1">
    <source>
        <dbReference type="SAM" id="Phobius"/>
    </source>
</evidence>
<accession>A0ABP7HEK7</accession>
<evidence type="ECO:0000313" key="2">
    <source>
        <dbReference type="EMBL" id="GAA3786966.1"/>
    </source>
</evidence>
<evidence type="ECO:0008006" key="4">
    <source>
        <dbReference type="Google" id="ProtNLM"/>
    </source>
</evidence>